<evidence type="ECO:0000259" key="8">
    <source>
        <dbReference type="PROSITE" id="PS50928"/>
    </source>
</evidence>
<feature type="transmembrane region" description="Helical" evidence="7">
    <location>
        <begin position="70"/>
        <end position="95"/>
    </location>
</feature>
<keyword evidence="4 7" id="KW-0812">Transmembrane</keyword>
<comment type="subcellular location">
    <subcellularLocation>
        <location evidence="1 7">Cell membrane</location>
        <topology evidence="1 7">Multi-pass membrane protein</topology>
    </subcellularLocation>
</comment>
<organism evidence="9 10">
    <name type="scientific">Actinoplanes awajinensis subsp. mycoplanecinus</name>
    <dbReference type="NCBI Taxonomy" id="135947"/>
    <lineage>
        <taxon>Bacteria</taxon>
        <taxon>Bacillati</taxon>
        <taxon>Actinomycetota</taxon>
        <taxon>Actinomycetes</taxon>
        <taxon>Micromonosporales</taxon>
        <taxon>Micromonosporaceae</taxon>
        <taxon>Actinoplanes</taxon>
    </lineage>
</organism>
<evidence type="ECO:0000256" key="2">
    <source>
        <dbReference type="ARBA" id="ARBA00022448"/>
    </source>
</evidence>
<keyword evidence="3" id="KW-1003">Cell membrane</keyword>
<dbReference type="PROSITE" id="PS50928">
    <property type="entry name" value="ABC_TM1"/>
    <property type="match status" value="1"/>
</dbReference>
<comment type="similarity">
    <text evidence="7">Belongs to the binding-protein-dependent transport system permease family.</text>
</comment>
<sequence>MNPALRRVGWHLLVLTLLVPLLYPIVWLAAASFKPSSEILQSLALLPKQVILDNYAALADGLGGVPIWRFFVNSILVSGGCAAANILSCSLAGYAFARLRFRMRAPLFGFMLATIMLPTHAVLIPQYTIFQQLGMVDTFWPMILPKLLATDAFFVFLMVQFMRNIPRELDEAARLDGCGSIRIFSAVILPLIRPAVITTAIFTFIWTWNDFLTQLIYLSSPEKYTLPLALRLFIDTTDSSQYGPMLALSALALVPILLFFAAFQRLLVEGFATSGLKG</sequence>
<dbReference type="Proteomes" id="UP000053244">
    <property type="component" value="Unassembled WGS sequence"/>
</dbReference>
<keyword evidence="2 7" id="KW-0813">Transport</keyword>
<gene>
    <name evidence="9" type="ORF">ADL15_07485</name>
</gene>
<evidence type="ECO:0000256" key="6">
    <source>
        <dbReference type="ARBA" id="ARBA00023136"/>
    </source>
</evidence>
<dbReference type="AlphaFoldDB" id="A0A0X3V6U1"/>
<feature type="domain" description="ABC transmembrane type-1" evidence="8">
    <location>
        <begin position="71"/>
        <end position="263"/>
    </location>
</feature>
<feature type="transmembrane region" description="Helical" evidence="7">
    <location>
        <begin position="183"/>
        <end position="208"/>
    </location>
</feature>
<accession>A0A0X3V6U1</accession>
<comment type="caution">
    <text evidence="9">The sequence shown here is derived from an EMBL/GenBank/DDBJ whole genome shotgun (WGS) entry which is preliminary data.</text>
</comment>
<dbReference type="InterPro" id="IPR000515">
    <property type="entry name" value="MetI-like"/>
</dbReference>
<proteinExistence type="inferred from homology"/>
<dbReference type="CDD" id="cd06261">
    <property type="entry name" value="TM_PBP2"/>
    <property type="match status" value="1"/>
</dbReference>
<dbReference type="SUPFAM" id="SSF161098">
    <property type="entry name" value="MetI-like"/>
    <property type="match status" value="1"/>
</dbReference>
<feature type="transmembrane region" description="Helical" evidence="7">
    <location>
        <begin position="12"/>
        <end position="33"/>
    </location>
</feature>
<dbReference type="Gene3D" id="1.10.3720.10">
    <property type="entry name" value="MetI-like"/>
    <property type="match status" value="1"/>
</dbReference>
<protein>
    <submittedName>
        <fullName evidence="9">Sugar ABC transporter permease</fullName>
    </submittedName>
</protein>
<evidence type="ECO:0000256" key="3">
    <source>
        <dbReference type="ARBA" id="ARBA00022475"/>
    </source>
</evidence>
<dbReference type="RefSeq" id="WP_067686098.1">
    <property type="nucleotide sequence ID" value="NZ_LLZH01000030.1"/>
</dbReference>
<evidence type="ECO:0000313" key="9">
    <source>
        <dbReference type="EMBL" id="KUL40344.1"/>
    </source>
</evidence>
<evidence type="ECO:0000256" key="7">
    <source>
        <dbReference type="RuleBase" id="RU363032"/>
    </source>
</evidence>
<evidence type="ECO:0000256" key="5">
    <source>
        <dbReference type="ARBA" id="ARBA00022989"/>
    </source>
</evidence>
<keyword evidence="10" id="KW-1185">Reference proteome</keyword>
<dbReference type="Pfam" id="PF00528">
    <property type="entry name" value="BPD_transp_1"/>
    <property type="match status" value="1"/>
</dbReference>
<evidence type="ECO:0000313" key="10">
    <source>
        <dbReference type="Proteomes" id="UP000053244"/>
    </source>
</evidence>
<feature type="transmembrane region" description="Helical" evidence="7">
    <location>
        <begin position="242"/>
        <end position="263"/>
    </location>
</feature>
<dbReference type="GO" id="GO:0055085">
    <property type="term" value="P:transmembrane transport"/>
    <property type="evidence" value="ECO:0007669"/>
    <property type="project" value="InterPro"/>
</dbReference>
<dbReference type="EMBL" id="LLZH01000030">
    <property type="protein sequence ID" value="KUL40344.1"/>
    <property type="molecule type" value="Genomic_DNA"/>
</dbReference>
<reference evidence="9 10" key="1">
    <citation type="submission" date="2015-10" db="EMBL/GenBank/DDBJ databases">
        <authorList>
            <person name="Gilbert D.G."/>
        </authorList>
    </citation>
    <scope>NUCLEOTIDE SEQUENCE [LARGE SCALE GENOMIC DNA]</scope>
    <source>
        <strain evidence="9 10">NRRL B-16712</strain>
    </source>
</reference>
<dbReference type="PANTHER" id="PTHR43744:SF6">
    <property type="entry name" value="ABC TRANSPORTER PERMEASE PROTEIN YESQ-RELATED"/>
    <property type="match status" value="1"/>
</dbReference>
<feature type="transmembrane region" description="Helical" evidence="7">
    <location>
        <begin position="139"/>
        <end position="162"/>
    </location>
</feature>
<evidence type="ECO:0000256" key="4">
    <source>
        <dbReference type="ARBA" id="ARBA00022692"/>
    </source>
</evidence>
<feature type="transmembrane region" description="Helical" evidence="7">
    <location>
        <begin position="107"/>
        <end position="127"/>
    </location>
</feature>
<keyword evidence="5 7" id="KW-1133">Transmembrane helix</keyword>
<name>A0A0X3V6U1_9ACTN</name>
<dbReference type="InterPro" id="IPR035906">
    <property type="entry name" value="MetI-like_sf"/>
</dbReference>
<keyword evidence="6 7" id="KW-0472">Membrane</keyword>
<dbReference type="GO" id="GO:0005886">
    <property type="term" value="C:plasma membrane"/>
    <property type="evidence" value="ECO:0007669"/>
    <property type="project" value="UniProtKB-SubCell"/>
</dbReference>
<evidence type="ECO:0000256" key="1">
    <source>
        <dbReference type="ARBA" id="ARBA00004651"/>
    </source>
</evidence>
<dbReference type="PANTHER" id="PTHR43744">
    <property type="entry name" value="ABC TRANSPORTER PERMEASE PROTEIN MG189-RELATED-RELATED"/>
    <property type="match status" value="1"/>
</dbReference>